<dbReference type="EMBL" id="GECZ01025809">
    <property type="protein sequence ID" value="JAS43960.1"/>
    <property type="molecule type" value="Transcribed_RNA"/>
</dbReference>
<dbReference type="AlphaFoldDB" id="A0A1B6FCF9"/>
<dbReference type="EMBL" id="GECZ01019528">
    <property type="protein sequence ID" value="JAS50241.1"/>
    <property type="molecule type" value="Transcribed_RNA"/>
</dbReference>
<reference evidence="2" key="1">
    <citation type="submission" date="2015-11" db="EMBL/GenBank/DDBJ databases">
        <title>De novo transcriptome assembly of four potential Pierce s Disease insect vectors from Arizona vineyards.</title>
        <authorList>
            <person name="Tassone E.E."/>
        </authorList>
    </citation>
    <scope>NUCLEOTIDE SEQUENCE</scope>
</reference>
<accession>A0A1B6FCF9</accession>
<gene>
    <name evidence="2" type="ORF">g.33241</name>
    <name evidence="3" type="ORF">g.33243</name>
    <name evidence="1" type="ORF">g.33244</name>
</gene>
<organism evidence="2">
    <name type="scientific">Cuerna arida</name>
    <dbReference type="NCBI Taxonomy" id="1464854"/>
    <lineage>
        <taxon>Eukaryota</taxon>
        <taxon>Metazoa</taxon>
        <taxon>Ecdysozoa</taxon>
        <taxon>Arthropoda</taxon>
        <taxon>Hexapoda</taxon>
        <taxon>Insecta</taxon>
        <taxon>Pterygota</taxon>
        <taxon>Neoptera</taxon>
        <taxon>Paraneoptera</taxon>
        <taxon>Hemiptera</taxon>
        <taxon>Auchenorrhyncha</taxon>
        <taxon>Membracoidea</taxon>
        <taxon>Cicadellidae</taxon>
        <taxon>Cicadellinae</taxon>
        <taxon>Proconiini</taxon>
        <taxon>Cuerna</taxon>
    </lineage>
</organism>
<sequence length="107" mass="12159">SPLGEHYHHPPIMPVPAPYSPLTPTPCPPTCSLPPCSPPTLRLLVLDTSAPPRVTNTIRRLSGSQSRPISVKRYCTQMNKYFGLIKFCCNFYHNVGRYNYYNFILCF</sequence>
<feature type="non-terminal residue" evidence="2">
    <location>
        <position position="1"/>
    </location>
</feature>
<name>A0A1B6FCF9_9HEMI</name>
<evidence type="ECO:0000313" key="2">
    <source>
        <dbReference type="EMBL" id="JAS47892.1"/>
    </source>
</evidence>
<evidence type="ECO:0000313" key="3">
    <source>
        <dbReference type="EMBL" id="JAS50241.1"/>
    </source>
</evidence>
<protein>
    <submittedName>
        <fullName evidence="2">Uncharacterized protein</fullName>
    </submittedName>
</protein>
<evidence type="ECO:0000313" key="1">
    <source>
        <dbReference type="EMBL" id="JAS43960.1"/>
    </source>
</evidence>
<proteinExistence type="predicted"/>
<dbReference type="EMBL" id="GECZ01021877">
    <property type="protein sequence ID" value="JAS47892.1"/>
    <property type="molecule type" value="Transcribed_RNA"/>
</dbReference>